<keyword evidence="5" id="KW-0282">Flagellum</keyword>
<keyword evidence="5" id="KW-0969">Cilium</keyword>
<dbReference type="Proteomes" id="UP000823914">
    <property type="component" value="Unassembled WGS sequence"/>
</dbReference>
<reference evidence="5" key="2">
    <citation type="submission" date="2021-04" db="EMBL/GenBank/DDBJ databases">
        <authorList>
            <person name="Gilroy R."/>
        </authorList>
    </citation>
    <scope>NUCLEOTIDE SEQUENCE</scope>
    <source>
        <strain evidence="5">Gambia15-2214</strain>
    </source>
</reference>
<keyword evidence="3" id="KW-0812">Transmembrane</keyword>
<dbReference type="InterPro" id="IPR045851">
    <property type="entry name" value="AMP-bd_C_sf"/>
</dbReference>
<accession>A0A9E2NZV7</accession>
<dbReference type="GO" id="GO:0003774">
    <property type="term" value="F:cytoskeletal motor activity"/>
    <property type="evidence" value="ECO:0007669"/>
    <property type="project" value="InterPro"/>
</dbReference>
<keyword evidence="2 3" id="KW-0472">Membrane</keyword>
<organism evidence="5 6">
    <name type="scientific">Candidatus Treponema excrementipullorum</name>
    <dbReference type="NCBI Taxonomy" id="2838768"/>
    <lineage>
        <taxon>Bacteria</taxon>
        <taxon>Pseudomonadati</taxon>
        <taxon>Spirochaetota</taxon>
        <taxon>Spirochaetia</taxon>
        <taxon>Spirochaetales</taxon>
        <taxon>Treponemataceae</taxon>
        <taxon>Treponema</taxon>
    </lineage>
</organism>
<evidence type="ECO:0000256" key="3">
    <source>
        <dbReference type="SAM" id="Phobius"/>
    </source>
</evidence>
<feature type="domain" description="Flagellar M-ring N-terminal" evidence="4">
    <location>
        <begin position="46"/>
        <end position="224"/>
    </location>
</feature>
<dbReference type="InterPro" id="IPR043427">
    <property type="entry name" value="YscJ/FliF"/>
</dbReference>
<dbReference type="InterPro" id="IPR000067">
    <property type="entry name" value="FlgMring_FliF"/>
</dbReference>
<gene>
    <name evidence="5" type="primary">fliF</name>
    <name evidence="5" type="ORF">IAA16_09050</name>
</gene>
<dbReference type="PANTHER" id="PTHR30046:SF0">
    <property type="entry name" value="FLAGELLAR M-RING PROTEIN"/>
    <property type="match status" value="1"/>
</dbReference>
<dbReference type="PRINTS" id="PR01009">
    <property type="entry name" value="FLGMRINGFLIF"/>
</dbReference>
<dbReference type="GO" id="GO:0016020">
    <property type="term" value="C:membrane"/>
    <property type="evidence" value="ECO:0007669"/>
    <property type="project" value="UniProtKB-SubCell"/>
</dbReference>
<dbReference type="EMBL" id="JAHLFV010000208">
    <property type="protein sequence ID" value="MBU3850700.1"/>
    <property type="molecule type" value="Genomic_DNA"/>
</dbReference>
<evidence type="ECO:0000313" key="6">
    <source>
        <dbReference type="Proteomes" id="UP000823914"/>
    </source>
</evidence>
<feature type="transmembrane region" description="Helical" evidence="3">
    <location>
        <begin position="21"/>
        <end position="44"/>
    </location>
</feature>
<dbReference type="AlphaFoldDB" id="A0A9E2NZV7"/>
<sequence>MNEWLKKVVASLKGLWSKWSLVQKIILFAVIVAVVVAFIVMMTFSAQPSDVPLFSVPITDEAARDKIIYRLDEENVSSNVNAAGLITVKDEATARRMRSILVREDLVPSNVDPWNLFDVERWTTTDFERNVNLRRSITEMVRQHIEALDDVDRANVVINVPEKTLLAADQDPTTASVVITPKPGSDITTNKKKIEGIQKLLITSVPGLTAENISISDPSGVIINDFEGMESSERVDIIAKEQKLIKEQEMYYRARILAALQNTFSADRVRDLNVKIDMDMSKRQVSGTEYSPIVIKPDDPNTPYD</sequence>
<proteinExistence type="predicted"/>
<feature type="non-terminal residue" evidence="5">
    <location>
        <position position="305"/>
    </location>
</feature>
<dbReference type="Pfam" id="PF01514">
    <property type="entry name" value="YscJ_FliF"/>
    <property type="match status" value="1"/>
</dbReference>
<evidence type="ECO:0000256" key="2">
    <source>
        <dbReference type="ARBA" id="ARBA00023136"/>
    </source>
</evidence>
<reference evidence="5" key="1">
    <citation type="journal article" date="2021" name="PeerJ">
        <title>Extensive microbial diversity within the chicken gut microbiome revealed by metagenomics and culture.</title>
        <authorList>
            <person name="Gilroy R."/>
            <person name="Ravi A."/>
            <person name="Getino M."/>
            <person name="Pursley I."/>
            <person name="Horton D.L."/>
            <person name="Alikhan N.F."/>
            <person name="Baker D."/>
            <person name="Gharbi K."/>
            <person name="Hall N."/>
            <person name="Watson M."/>
            <person name="Adriaenssens E.M."/>
            <person name="Foster-Nyarko E."/>
            <person name="Jarju S."/>
            <person name="Secka A."/>
            <person name="Antonio M."/>
            <person name="Oren A."/>
            <person name="Chaudhuri R.R."/>
            <person name="La Ragione R."/>
            <person name="Hildebrand F."/>
            <person name="Pallen M.J."/>
        </authorList>
    </citation>
    <scope>NUCLEOTIDE SEQUENCE</scope>
    <source>
        <strain evidence="5">Gambia15-2214</strain>
    </source>
</reference>
<keyword evidence="5" id="KW-0966">Cell projection</keyword>
<evidence type="ECO:0000313" key="5">
    <source>
        <dbReference type="EMBL" id="MBU3850700.1"/>
    </source>
</evidence>
<comment type="subcellular location">
    <subcellularLocation>
        <location evidence="1">Membrane</location>
    </subcellularLocation>
</comment>
<name>A0A9E2NZV7_9SPIR</name>
<protein>
    <submittedName>
        <fullName evidence="5">Flagellar M-ring protein FliF</fullName>
    </submittedName>
</protein>
<comment type="caution">
    <text evidence="5">The sequence shown here is derived from an EMBL/GenBank/DDBJ whole genome shotgun (WGS) entry which is preliminary data.</text>
</comment>
<evidence type="ECO:0000256" key="1">
    <source>
        <dbReference type="ARBA" id="ARBA00004370"/>
    </source>
</evidence>
<evidence type="ECO:0000259" key="4">
    <source>
        <dbReference type="Pfam" id="PF01514"/>
    </source>
</evidence>
<keyword evidence="3" id="KW-1133">Transmembrane helix</keyword>
<dbReference type="GO" id="GO:0071973">
    <property type="term" value="P:bacterial-type flagellum-dependent cell motility"/>
    <property type="evidence" value="ECO:0007669"/>
    <property type="project" value="InterPro"/>
</dbReference>
<dbReference type="PANTHER" id="PTHR30046">
    <property type="entry name" value="FLAGELLAR M-RING PROTEIN"/>
    <property type="match status" value="1"/>
</dbReference>
<dbReference type="InterPro" id="IPR006182">
    <property type="entry name" value="FliF_N_dom"/>
</dbReference>
<dbReference type="Gene3D" id="3.30.300.30">
    <property type="match status" value="1"/>
</dbReference>
<dbReference type="NCBIfam" id="TIGR00206">
    <property type="entry name" value="fliF"/>
    <property type="match status" value="1"/>
</dbReference>
<dbReference type="GO" id="GO:0009431">
    <property type="term" value="C:bacterial-type flagellum basal body, MS ring"/>
    <property type="evidence" value="ECO:0007669"/>
    <property type="project" value="InterPro"/>
</dbReference>